<comment type="caution">
    <text evidence="2">The sequence shown here is derived from an EMBL/GenBank/DDBJ whole genome shotgun (WGS) entry which is preliminary data.</text>
</comment>
<proteinExistence type="predicted"/>
<gene>
    <name evidence="2" type="ORF">QN277_006838</name>
</gene>
<feature type="region of interest" description="Disordered" evidence="1">
    <location>
        <begin position="906"/>
        <end position="928"/>
    </location>
</feature>
<feature type="region of interest" description="Disordered" evidence="1">
    <location>
        <begin position="792"/>
        <end position="822"/>
    </location>
</feature>
<dbReference type="InterPro" id="IPR008581">
    <property type="entry name" value="DUF863_pln"/>
</dbReference>
<reference evidence="2" key="1">
    <citation type="submission" date="2023-10" db="EMBL/GenBank/DDBJ databases">
        <title>Chromosome-level genome of the transformable northern wattle, Acacia crassicarpa.</title>
        <authorList>
            <person name="Massaro I."/>
            <person name="Sinha N.R."/>
            <person name="Poethig S."/>
            <person name="Leichty A.R."/>
        </authorList>
    </citation>
    <scope>NUCLEOTIDE SEQUENCE</scope>
    <source>
        <strain evidence="2">Acra3RX</strain>
        <tissue evidence="2">Leaf</tissue>
    </source>
</reference>
<dbReference type="EMBL" id="JAWXYG010000012">
    <property type="protein sequence ID" value="KAK4257223.1"/>
    <property type="molecule type" value="Genomic_DNA"/>
</dbReference>
<evidence type="ECO:0000313" key="2">
    <source>
        <dbReference type="EMBL" id="KAK4257223.1"/>
    </source>
</evidence>
<dbReference type="PANTHER" id="PTHR33167">
    <property type="entry name" value="TRANSCRIPTION FACTOR, PUTATIVE (DUF863)-RELATED"/>
    <property type="match status" value="1"/>
</dbReference>
<keyword evidence="3" id="KW-1185">Reference proteome</keyword>
<evidence type="ECO:0000256" key="1">
    <source>
        <dbReference type="SAM" id="MobiDB-lite"/>
    </source>
</evidence>
<dbReference type="Proteomes" id="UP001293593">
    <property type="component" value="Unassembled WGS sequence"/>
</dbReference>
<feature type="compositionally biased region" description="Basic residues" evidence="1">
    <location>
        <begin position="809"/>
        <end position="820"/>
    </location>
</feature>
<organism evidence="2 3">
    <name type="scientific">Acacia crassicarpa</name>
    <name type="common">northern wattle</name>
    <dbReference type="NCBI Taxonomy" id="499986"/>
    <lineage>
        <taxon>Eukaryota</taxon>
        <taxon>Viridiplantae</taxon>
        <taxon>Streptophyta</taxon>
        <taxon>Embryophyta</taxon>
        <taxon>Tracheophyta</taxon>
        <taxon>Spermatophyta</taxon>
        <taxon>Magnoliopsida</taxon>
        <taxon>eudicotyledons</taxon>
        <taxon>Gunneridae</taxon>
        <taxon>Pentapetalae</taxon>
        <taxon>rosids</taxon>
        <taxon>fabids</taxon>
        <taxon>Fabales</taxon>
        <taxon>Fabaceae</taxon>
        <taxon>Caesalpinioideae</taxon>
        <taxon>mimosoid clade</taxon>
        <taxon>Acacieae</taxon>
        <taxon>Acacia</taxon>
    </lineage>
</organism>
<dbReference type="PANTHER" id="PTHR33167:SF18">
    <property type="entry name" value="GB|AAF67766.1"/>
    <property type="match status" value="1"/>
</dbReference>
<feature type="region of interest" description="Disordered" evidence="1">
    <location>
        <begin position="659"/>
        <end position="679"/>
    </location>
</feature>
<protein>
    <submittedName>
        <fullName evidence="2">Uncharacterized protein</fullName>
    </submittedName>
</protein>
<name>A0AAE1IU69_9FABA</name>
<dbReference type="Pfam" id="PF05904">
    <property type="entry name" value="DUF863"/>
    <property type="match status" value="2"/>
</dbReference>
<feature type="compositionally biased region" description="Basic and acidic residues" evidence="1">
    <location>
        <begin position="664"/>
        <end position="675"/>
    </location>
</feature>
<sequence>MMALLDMGANVQCNGTVPGYHSGRDIIFSTEGSTRTLSNNNIEIPNDRFNNGSLPVSSPVHHLEYNKELMKQTILKHEAVFKEQIFELHRLYNRQKELMDEVKRSFDKHVSLGTSWPSSFPSHASSKTLNMPWSSGQSSAIVAESIQMSLGSGKENSWQIYPAPNLFPTEGCSKDFKLSHSQNRKFGNKLLDLHLPADEYIGSEKAKSVEDEMASNLPRVSAYTLEGVSQAVCNKDKRPYGANFNGFSNLNEPFEHMKNATVNSVDLMDLASHRKGPFHDPSVRRELCFHNMSNDVFWNPYKRQDHEVSAENQPSEKKNQDKLSYMISADQINQGPWRDRKFSGGERSEGTIKVPMSAGLLGSISDPYQLVSGADAIRSRIPPFLKTPGPNTVESQTTVQAWTHFSASTMFGQRSEPFTGLPGPTGDELYGCTNIKSGVNLDSQNFLQSSFCGGSKTSDAPSFLTNNPNGFTNQSSTTSHELWKHVKDSEDVETSSNINLNVMPANNSETAAFQNVREYLLPKEKPSGENKISTQMESFLFKPCDSGITRDCSRKKTHASNINVESETSSEQQSFHACPSTVCQDKTKNKKIEEIEKGCVLDIELPCDHVPGLGDQITAAENLTKNEQGRELKCGAGIIDLNMSMNEDENLPVDIDFQAPVSPENKESSPPRGESDENQLEMPYQLARQECSQLQLEEARLAAEALVSISESAAHSGLQMITCPPSETLTTNPLHWFARIASSVTYHPGNDNIKADFTGNTSDHEEFLPAGIDYFEAMTLKLTETESLNFCRKSSGQKEVEGGSTSPARPRKGWAGKGKRPKDFQSEILPSLTSLSRYEVTEDLQTIGGLMEAAGAHSGRSACARGRRRSSASVSNNTYLLKQQQLNSGVIKLGIEKRSLMNWGKANRKPRGKRYPARNPQVLWSQIS</sequence>
<feature type="compositionally biased region" description="Basic residues" evidence="1">
    <location>
        <begin position="906"/>
        <end position="916"/>
    </location>
</feature>
<dbReference type="AlphaFoldDB" id="A0AAE1IU69"/>
<accession>A0AAE1IU69</accession>
<evidence type="ECO:0000313" key="3">
    <source>
        <dbReference type="Proteomes" id="UP001293593"/>
    </source>
</evidence>